<comment type="similarity">
    <text evidence="1">Belongs to the glycosyl hydrolase 29 family.</text>
</comment>
<keyword evidence="4" id="KW-0378">Hydrolase</keyword>
<evidence type="ECO:0000256" key="4">
    <source>
        <dbReference type="ARBA" id="ARBA00022801"/>
    </source>
</evidence>
<evidence type="ECO:0000256" key="2">
    <source>
        <dbReference type="ARBA" id="ARBA00012662"/>
    </source>
</evidence>
<dbReference type="SUPFAM" id="SSF51445">
    <property type="entry name" value="(Trans)glycosidases"/>
    <property type="match status" value="1"/>
</dbReference>
<dbReference type="OrthoDB" id="5526311at2"/>
<evidence type="ECO:0000256" key="1">
    <source>
        <dbReference type="ARBA" id="ARBA00007951"/>
    </source>
</evidence>
<dbReference type="InterPro" id="IPR000933">
    <property type="entry name" value="Glyco_hydro_29"/>
</dbReference>
<evidence type="ECO:0000313" key="8">
    <source>
        <dbReference type="Proteomes" id="UP000262172"/>
    </source>
</evidence>
<dbReference type="InterPro" id="IPR057739">
    <property type="entry name" value="Glyco_hydro_29_N"/>
</dbReference>
<evidence type="ECO:0000256" key="3">
    <source>
        <dbReference type="ARBA" id="ARBA00022729"/>
    </source>
</evidence>
<name>A0A371NRY9_9MICO</name>
<evidence type="ECO:0000313" key="7">
    <source>
        <dbReference type="EMBL" id="REJ04850.1"/>
    </source>
</evidence>
<keyword evidence="3" id="KW-0732">Signal</keyword>
<comment type="caution">
    <text evidence="7">The sequence shown here is derived from an EMBL/GenBank/DDBJ whole genome shotgun (WGS) entry which is preliminary data.</text>
</comment>
<protein>
    <recommendedName>
        <fullName evidence="2">alpha-L-fucosidase</fullName>
        <ecNumber evidence="2">3.2.1.51</ecNumber>
    </recommendedName>
</protein>
<dbReference type="GO" id="GO:0005764">
    <property type="term" value="C:lysosome"/>
    <property type="evidence" value="ECO:0007669"/>
    <property type="project" value="TreeGrafter"/>
</dbReference>
<evidence type="ECO:0000259" key="6">
    <source>
        <dbReference type="Pfam" id="PF01120"/>
    </source>
</evidence>
<feature type="domain" description="Glycoside hydrolase family 29 N-terminal" evidence="6">
    <location>
        <begin position="1"/>
        <end position="44"/>
    </location>
</feature>
<dbReference type="GO" id="GO:0016139">
    <property type="term" value="P:glycoside catabolic process"/>
    <property type="evidence" value="ECO:0007669"/>
    <property type="project" value="TreeGrafter"/>
</dbReference>
<reference evidence="7 8" key="1">
    <citation type="submission" date="2018-08" db="EMBL/GenBank/DDBJ databases">
        <title>Isolation, diversity and antifungal activity of Actinobacteria from cow dung.</title>
        <authorList>
            <person name="Ling L."/>
        </authorList>
    </citation>
    <scope>NUCLEOTIDE SEQUENCE [LARGE SCALE GENOMIC DNA]</scope>
    <source>
        <strain evidence="7 8">NEAU-LLE</strain>
    </source>
</reference>
<dbReference type="AlphaFoldDB" id="A0A371NRY9"/>
<keyword evidence="8" id="KW-1185">Reference proteome</keyword>
<evidence type="ECO:0000256" key="5">
    <source>
        <dbReference type="ARBA" id="ARBA00023295"/>
    </source>
</evidence>
<dbReference type="PANTHER" id="PTHR10030:SF37">
    <property type="entry name" value="ALPHA-L-FUCOSIDASE-RELATED"/>
    <property type="match status" value="1"/>
</dbReference>
<dbReference type="InterPro" id="IPR017853">
    <property type="entry name" value="GH"/>
</dbReference>
<dbReference type="PANTHER" id="PTHR10030">
    <property type="entry name" value="ALPHA-L-FUCOSIDASE"/>
    <property type="match status" value="1"/>
</dbReference>
<dbReference type="Proteomes" id="UP000262172">
    <property type="component" value="Unassembled WGS sequence"/>
</dbReference>
<proteinExistence type="inferred from homology"/>
<organism evidence="7 8">
    <name type="scientific">Microbacterium bovistercoris</name>
    <dbReference type="NCBI Taxonomy" id="2293570"/>
    <lineage>
        <taxon>Bacteria</taxon>
        <taxon>Bacillati</taxon>
        <taxon>Actinomycetota</taxon>
        <taxon>Actinomycetes</taxon>
        <taxon>Micrococcales</taxon>
        <taxon>Microbacteriaceae</taxon>
        <taxon>Microbacterium</taxon>
    </lineage>
</organism>
<gene>
    <name evidence="7" type="ORF">DY023_13160</name>
</gene>
<accession>A0A371NRY9</accession>
<dbReference type="EC" id="3.2.1.51" evidence="2"/>
<dbReference type="Pfam" id="PF01120">
    <property type="entry name" value="Alpha_L_fucos"/>
    <property type="match status" value="1"/>
</dbReference>
<dbReference type="GO" id="GO:0006004">
    <property type="term" value="P:fucose metabolic process"/>
    <property type="evidence" value="ECO:0007669"/>
    <property type="project" value="TreeGrafter"/>
</dbReference>
<dbReference type="EMBL" id="QUAB01000045">
    <property type="protein sequence ID" value="REJ04850.1"/>
    <property type="molecule type" value="Genomic_DNA"/>
</dbReference>
<sequence>MLVDVVSKNGNLLINVGPAADGSIPPLQLAAMRAMGSWLGENGDAIYGTRPWVRFGEPLAPVRYTASSAGVYLHALDPATGEVTLPPELAGREARWADGSIAAATSHADGTATLSIPDGLRGAAVAVATIG</sequence>
<dbReference type="GO" id="GO:0004560">
    <property type="term" value="F:alpha-L-fucosidase activity"/>
    <property type="evidence" value="ECO:0007669"/>
    <property type="project" value="InterPro"/>
</dbReference>
<dbReference type="Gene3D" id="3.20.20.80">
    <property type="entry name" value="Glycosidases"/>
    <property type="match status" value="1"/>
</dbReference>
<keyword evidence="5" id="KW-0326">Glycosidase</keyword>